<sequence>MGRREWAWTAGTAAALLLAAWVSVAGPIAAFTTPGLSPPTDNEFGELVEPDTGDARTPGADRVRSVEDNELIASIVAWTLRVLLVVVVLVVALLVARAVLRRLRRDTVTPKDDVEAPVLPDVLLAGVRASEAELDRGTSSEAVINAWLALERTALEVGIDDDLARTPTELVAAVLEGYDVDRPSIQRLAALYREARFSVHPIGEAHRGAAREALRTVREELTRPLQAMGGTRR</sequence>
<feature type="domain" description="Protein-glutamine gamma-glutamyltransferase-like C-terminal" evidence="2">
    <location>
        <begin position="146"/>
        <end position="215"/>
    </location>
</feature>
<keyword evidence="1" id="KW-0472">Membrane</keyword>
<evidence type="ECO:0000313" key="4">
    <source>
        <dbReference type="Proteomes" id="UP000321793"/>
    </source>
</evidence>
<evidence type="ECO:0000313" key="3">
    <source>
        <dbReference type="EMBL" id="GEQ14755.1"/>
    </source>
</evidence>
<evidence type="ECO:0000256" key="1">
    <source>
        <dbReference type="SAM" id="Phobius"/>
    </source>
</evidence>
<dbReference type="RefSeq" id="WP_186828066.1">
    <property type="nucleotide sequence ID" value="NZ_BAABDN010000003.1"/>
</dbReference>
<name>A0A512T3E3_9MICO</name>
<evidence type="ECO:0000259" key="2">
    <source>
        <dbReference type="Pfam" id="PF13559"/>
    </source>
</evidence>
<dbReference type="Pfam" id="PF13559">
    <property type="entry name" value="DUF4129"/>
    <property type="match status" value="1"/>
</dbReference>
<keyword evidence="1" id="KW-1133">Transmembrane helix</keyword>
<keyword evidence="4" id="KW-1185">Reference proteome</keyword>
<protein>
    <recommendedName>
        <fullName evidence="2">Protein-glutamine gamma-glutamyltransferase-like C-terminal domain-containing protein</fullName>
    </recommendedName>
</protein>
<comment type="caution">
    <text evidence="3">The sequence shown here is derived from an EMBL/GenBank/DDBJ whole genome shotgun (WGS) entry which is preliminary data.</text>
</comment>
<keyword evidence="1" id="KW-0812">Transmembrane</keyword>
<dbReference type="Proteomes" id="UP000321793">
    <property type="component" value="Unassembled WGS sequence"/>
</dbReference>
<dbReference type="InterPro" id="IPR025403">
    <property type="entry name" value="TgpA-like_C"/>
</dbReference>
<proteinExistence type="predicted"/>
<dbReference type="EMBL" id="BKBA01000010">
    <property type="protein sequence ID" value="GEQ14755.1"/>
    <property type="molecule type" value="Genomic_DNA"/>
</dbReference>
<dbReference type="AlphaFoldDB" id="A0A512T3E3"/>
<accession>A0A512T3E3</accession>
<feature type="transmembrane region" description="Helical" evidence="1">
    <location>
        <begin position="71"/>
        <end position="95"/>
    </location>
</feature>
<gene>
    <name evidence="3" type="ORF">KLO01_28020</name>
</gene>
<organism evidence="3 4">
    <name type="scientific">Knoellia locipacati</name>
    <dbReference type="NCBI Taxonomy" id="882824"/>
    <lineage>
        <taxon>Bacteria</taxon>
        <taxon>Bacillati</taxon>
        <taxon>Actinomycetota</taxon>
        <taxon>Actinomycetes</taxon>
        <taxon>Micrococcales</taxon>
        <taxon>Intrasporangiaceae</taxon>
        <taxon>Knoellia</taxon>
    </lineage>
</organism>
<reference evidence="3 4" key="1">
    <citation type="submission" date="2019-07" db="EMBL/GenBank/DDBJ databases">
        <title>Whole genome shotgun sequence of Knoellia locipacati NBRC 109775.</title>
        <authorList>
            <person name="Hosoyama A."/>
            <person name="Uohara A."/>
            <person name="Ohji S."/>
            <person name="Ichikawa N."/>
        </authorList>
    </citation>
    <scope>NUCLEOTIDE SEQUENCE [LARGE SCALE GENOMIC DNA]</scope>
    <source>
        <strain evidence="3 4">NBRC 109775</strain>
    </source>
</reference>